<dbReference type="RefSeq" id="WP_146199970.1">
    <property type="nucleotide sequence ID" value="NZ_QGGW01000004.1"/>
</dbReference>
<dbReference type="Proteomes" id="UP000245708">
    <property type="component" value="Unassembled WGS sequence"/>
</dbReference>
<gene>
    <name evidence="1" type="ORF">C7455_10412</name>
</gene>
<organism evidence="1 2">
    <name type="scientific">Roseicyclus mahoneyensis</name>
    <dbReference type="NCBI Taxonomy" id="164332"/>
    <lineage>
        <taxon>Bacteria</taxon>
        <taxon>Pseudomonadati</taxon>
        <taxon>Pseudomonadota</taxon>
        <taxon>Alphaproteobacteria</taxon>
        <taxon>Rhodobacterales</taxon>
        <taxon>Roseobacteraceae</taxon>
        <taxon>Roseicyclus</taxon>
    </lineage>
</organism>
<sequence>MIQSLPPSRIGAAALALALTLGFLASGLVALRLPQGVIVPPPSAPTEAEPTPDLRYMGLRDPLVVTAAEGAGRIGLELGVMIEATDLSRAQLYLRDQPGAVNAPLGEALLRMIEDHQVQTQGWASLRHALPEAMRTVMNDRFEQAGEGRPILEVLVIDFTAR</sequence>
<keyword evidence="2" id="KW-1185">Reference proteome</keyword>
<name>A0A316GH48_9RHOB</name>
<evidence type="ECO:0000313" key="1">
    <source>
        <dbReference type="EMBL" id="PWK60376.1"/>
    </source>
</evidence>
<evidence type="ECO:0008006" key="3">
    <source>
        <dbReference type="Google" id="ProtNLM"/>
    </source>
</evidence>
<reference evidence="1 2" key="1">
    <citation type="submission" date="2018-05" db="EMBL/GenBank/DDBJ databases">
        <title>Genomic Encyclopedia of Type Strains, Phase IV (KMG-IV): sequencing the most valuable type-strain genomes for metagenomic binning, comparative biology and taxonomic classification.</title>
        <authorList>
            <person name="Goeker M."/>
        </authorList>
    </citation>
    <scope>NUCLEOTIDE SEQUENCE [LARGE SCALE GENOMIC DNA]</scope>
    <source>
        <strain evidence="1 2">DSM 16097</strain>
    </source>
</reference>
<proteinExistence type="predicted"/>
<evidence type="ECO:0000313" key="2">
    <source>
        <dbReference type="Proteomes" id="UP000245708"/>
    </source>
</evidence>
<dbReference type="OrthoDB" id="7691173at2"/>
<dbReference type="EMBL" id="QGGW01000004">
    <property type="protein sequence ID" value="PWK60376.1"/>
    <property type="molecule type" value="Genomic_DNA"/>
</dbReference>
<protein>
    <recommendedName>
        <fullName evidence="3">Flagellar protein FliL</fullName>
    </recommendedName>
</protein>
<dbReference type="AlphaFoldDB" id="A0A316GH48"/>
<comment type="caution">
    <text evidence="1">The sequence shown here is derived from an EMBL/GenBank/DDBJ whole genome shotgun (WGS) entry which is preliminary data.</text>
</comment>
<accession>A0A316GH48</accession>